<accession>A0A1W0WWM3</accession>
<dbReference type="InterPro" id="IPR050122">
    <property type="entry name" value="RTK"/>
</dbReference>
<feature type="chain" id="PRO_5013071422" evidence="2">
    <location>
        <begin position="22"/>
        <end position="835"/>
    </location>
</feature>
<comment type="caution">
    <text evidence="4">The sequence shown here is derived from an EMBL/GenBank/DDBJ whole genome shotgun (WGS) entry which is preliminary data.</text>
</comment>
<dbReference type="GO" id="GO:0043235">
    <property type="term" value="C:receptor complex"/>
    <property type="evidence" value="ECO:0007669"/>
    <property type="project" value="TreeGrafter"/>
</dbReference>
<dbReference type="InterPro" id="IPR000719">
    <property type="entry name" value="Prot_kinase_dom"/>
</dbReference>
<dbReference type="GO" id="GO:0005524">
    <property type="term" value="F:ATP binding"/>
    <property type="evidence" value="ECO:0007669"/>
    <property type="project" value="InterPro"/>
</dbReference>
<evidence type="ECO:0000256" key="2">
    <source>
        <dbReference type="SAM" id="SignalP"/>
    </source>
</evidence>
<feature type="transmembrane region" description="Helical" evidence="1">
    <location>
        <begin position="650"/>
        <end position="670"/>
    </location>
</feature>
<dbReference type="Proteomes" id="UP000192578">
    <property type="component" value="Unassembled WGS sequence"/>
</dbReference>
<dbReference type="PROSITE" id="PS50011">
    <property type="entry name" value="PROTEIN_KINASE_DOM"/>
    <property type="match status" value="1"/>
</dbReference>
<dbReference type="GO" id="GO:0004714">
    <property type="term" value="F:transmembrane receptor protein tyrosine kinase activity"/>
    <property type="evidence" value="ECO:0007669"/>
    <property type="project" value="TreeGrafter"/>
</dbReference>
<keyword evidence="1" id="KW-1133">Transmembrane helix</keyword>
<feature type="signal peptide" evidence="2">
    <location>
        <begin position="1"/>
        <end position="21"/>
    </location>
</feature>
<dbReference type="PRINTS" id="PR00109">
    <property type="entry name" value="TYRKINASE"/>
</dbReference>
<reference evidence="5" key="1">
    <citation type="submission" date="2017-01" db="EMBL/GenBank/DDBJ databases">
        <title>Comparative genomics of anhydrobiosis in the tardigrade Hypsibius dujardini.</title>
        <authorList>
            <person name="Yoshida Y."/>
            <person name="Koutsovoulos G."/>
            <person name="Laetsch D."/>
            <person name="Stevens L."/>
            <person name="Kumar S."/>
            <person name="Horikawa D."/>
            <person name="Ishino K."/>
            <person name="Komine S."/>
            <person name="Tomita M."/>
            <person name="Blaxter M."/>
            <person name="Arakawa K."/>
        </authorList>
    </citation>
    <scope>NUCLEOTIDE SEQUENCE [LARGE SCALE GENOMIC DNA]</scope>
    <source>
        <strain evidence="5">Z151</strain>
    </source>
</reference>
<dbReference type="Gene3D" id="1.10.510.10">
    <property type="entry name" value="Transferase(Phosphotransferase) domain 1"/>
    <property type="match status" value="1"/>
</dbReference>
<organism evidence="4 5">
    <name type="scientific">Hypsibius exemplaris</name>
    <name type="common">Freshwater tardigrade</name>
    <dbReference type="NCBI Taxonomy" id="2072580"/>
    <lineage>
        <taxon>Eukaryota</taxon>
        <taxon>Metazoa</taxon>
        <taxon>Ecdysozoa</taxon>
        <taxon>Tardigrada</taxon>
        <taxon>Eutardigrada</taxon>
        <taxon>Parachela</taxon>
        <taxon>Hypsibioidea</taxon>
        <taxon>Hypsibiidae</taxon>
        <taxon>Hypsibius</taxon>
    </lineage>
</organism>
<gene>
    <name evidence="4" type="ORF">BV898_06373</name>
</gene>
<protein>
    <submittedName>
        <fullName evidence="4">Fibroblast growth factor receptor</fullName>
    </submittedName>
</protein>
<dbReference type="InterPro" id="IPR001245">
    <property type="entry name" value="Ser-Thr/Tyr_kinase_cat_dom"/>
</dbReference>
<evidence type="ECO:0000256" key="1">
    <source>
        <dbReference type="SAM" id="Phobius"/>
    </source>
</evidence>
<evidence type="ECO:0000313" key="5">
    <source>
        <dbReference type="Proteomes" id="UP000192578"/>
    </source>
</evidence>
<dbReference type="OrthoDB" id="1668230at2759"/>
<keyword evidence="2" id="KW-0732">Signal</keyword>
<dbReference type="EMBL" id="MTYJ01000037">
    <property type="protein sequence ID" value="OQV19599.1"/>
    <property type="molecule type" value="Genomic_DNA"/>
</dbReference>
<proteinExistence type="predicted"/>
<name>A0A1W0WWM3_HYPEX</name>
<keyword evidence="5" id="KW-1185">Reference proteome</keyword>
<keyword evidence="1" id="KW-0472">Membrane</keyword>
<dbReference type="GO" id="GO:0005886">
    <property type="term" value="C:plasma membrane"/>
    <property type="evidence" value="ECO:0007669"/>
    <property type="project" value="TreeGrafter"/>
</dbReference>
<dbReference type="InterPro" id="IPR011009">
    <property type="entry name" value="Kinase-like_dom_sf"/>
</dbReference>
<dbReference type="SUPFAM" id="SSF56112">
    <property type="entry name" value="Protein kinase-like (PK-like)"/>
    <property type="match status" value="1"/>
</dbReference>
<sequence>MALLAFLIFCTFYQALPGSEAAFNDVVFPDSRSRLAAGWVPVAQCRADCFNAFGWNFGQTTLVKCNSVDVCFTCWQDCACNYMKPFPLWYQCSLPSSCYAGCRRALAFYADHPNGTGSLASADNSSAPTWTLLSTAKIYDNVTLAINNTLVDSDGRPYSETGHLIFSVSYYDGRRWIQLTQATNFVETANVALSAPECMNGCRMHAVATNSSAILAESFFSYIASRVVRVPFNYTIKTADDSSLSITLNLLPLSLNSSSSSDSTYQLFWTQKAADSGFQNANISGEFKTLDMNPQSPEVEISSLLYNTVYNATVVHNTPTSSIRYEYQFVTPVCQEPDSEGLFCKDTAYTTRTRTGQSDVQTTAVVIGGTVLTLAVGILFYFLLRRYRRRHNAKEGAETRLMGSVSMSALTERRVVQWIPPPPSDTELINPNFSEIIPGKFSATGHYLVTEGFFKSFHVAVKSLSRCRDDKEKTQCMKGLLAEVAGLTAVRNHTGFVRLLGTAAAKWVPSILTQYEAGSFPLDTFLRKIYRDHKVVGSTEDGVAYLSPGGFGIPGTGFMKRLTGMDMMQMALDVASGLAYLNSRKIIHGSFCANNVLVNADFRTKIHGLSSVSFLAETNRSVQYDGRYNQWMPLEVLRQRAAGVGMKTDVWSFGVFLWEMLTLGSFPYAFKTAEILIQFLAAGRRLEQSPLCSNDVYDFMLSCWNEDISRRPSMLSVHEQLVKAVSRQAFGGMIALDKVAELEELVDVTGSVSSSRAYAADDEEDDIPNDMDDDVFESVNDSVGKFSGVPKSVSQENLVVGGSAKTTPIGSLQRVRNKFGSLRKGSTSSRDRSSI</sequence>
<evidence type="ECO:0000313" key="4">
    <source>
        <dbReference type="EMBL" id="OQV19599.1"/>
    </source>
</evidence>
<dbReference type="AlphaFoldDB" id="A0A1W0WWM3"/>
<feature type="transmembrane region" description="Helical" evidence="1">
    <location>
        <begin position="364"/>
        <end position="384"/>
    </location>
</feature>
<dbReference type="Pfam" id="PF07714">
    <property type="entry name" value="PK_Tyr_Ser-Thr"/>
    <property type="match status" value="1"/>
</dbReference>
<keyword evidence="1" id="KW-0812">Transmembrane</keyword>
<dbReference type="PANTHER" id="PTHR24416:SF600">
    <property type="entry name" value="PDGF- AND VEGF-RECEPTOR RELATED, ISOFORM J"/>
    <property type="match status" value="1"/>
</dbReference>
<dbReference type="GO" id="GO:0007169">
    <property type="term" value="P:cell surface receptor protein tyrosine kinase signaling pathway"/>
    <property type="evidence" value="ECO:0007669"/>
    <property type="project" value="TreeGrafter"/>
</dbReference>
<dbReference type="PANTHER" id="PTHR24416">
    <property type="entry name" value="TYROSINE-PROTEIN KINASE RECEPTOR"/>
    <property type="match status" value="1"/>
</dbReference>
<evidence type="ECO:0000259" key="3">
    <source>
        <dbReference type="PROSITE" id="PS50011"/>
    </source>
</evidence>
<feature type="domain" description="Protein kinase" evidence="3">
    <location>
        <begin position="430"/>
        <end position="721"/>
    </location>
</feature>
<keyword evidence="4" id="KW-0675">Receptor</keyword>